<gene>
    <name evidence="1" type="primary">ykoF</name>
    <name evidence="1" type="ORF">GCM10007895_17520</name>
</gene>
<keyword evidence="2" id="KW-1185">Reference proteome</keyword>
<evidence type="ECO:0000313" key="2">
    <source>
        <dbReference type="Proteomes" id="UP001161422"/>
    </source>
</evidence>
<dbReference type="EMBL" id="BSNC01000004">
    <property type="protein sequence ID" value="GLP96446.1"/>
    <property type="molecule type" value="Genomic_DNA"/>
</dbReference>
<dbReference type="AlphaFoldDB" id="A0AA37VWN7"/>
<dbReference type="Proteomes" id="UP001161422">
    <property type="component" value="Unassembled WGS sequence"/>
</dbReference>
<dbReference type="RefSeq" id="WP_095505122.1">
    <property type="nucleotide sequence ID" value="NZ_BSNC01000004.1"/>
</dbReference>
<organism evidence="1 2">
    <name type="scientific">Paraferrimonas sedimenticola</name>
    <dbReference type="NCBI Taxonomy" id="375674"/>
    <lineage>
        <taxon>Bacteria</taxon>
        <taxon>Pseudomonadati</taxon>
        <taxon>Pseudomonadota</taxon>
        <taxon>Gammaproteobacteria</taxon>
        <taxon>Alteromonadales</taxon>
        <taxon>Ferrimonadaceae</taxon>
        <taxon>Paraferrimonas</taxon>
    </lineage>
</organism>
<reference evidence="1" key="2">
    <citation type="submission" date="2023-01" db="EMBL/GenBank/DDBJ databases">
        <title>Draft genome sequence of Paraferrimonas sedimenticola strain NBRC 101628.</title>
        <authorList>
            <person name="Sun Q."/>
            <person name="Mori K."/>
        </authorList>
    </citation>
    <scope>NUCLEOTIDE SEQUENCE</scope>
    <source>
        <strain evidence="1">NBRC 101628</strain>
    </source>
</reference>
<evidence type="ECO:0000313" key="1">
    <source>
        <dbReference type="EMBL" id="GLP96446.1"/>
    </source>
</evidence>
<protein>
    <recommendedName>
        <fullName evidence="3">YKOF-related Family</fullName>
    </recommendedName>
</protein>
<comment type="caution">
    <text evidence="1">The sequence shown here is derived from an EMBL/GenBank/DDBJ whole genome shotgun (WGS) entry which is preliminary data.</text>
</comment>
<dbReference type="SUPFAM" id="SSF89957">
    <property type="entry name" value="MTH1187/YkoF-like"/>
    <property type="match status" value="1"/>
</dbReference>
<dbReference type="Gene3D" id="3.30.70.930">
    <property type="match status" value="1"/>
</dbReference>
<dbReference type="InterPro" id="IPR029756">
    <property type="entry name" value="MTH1187/YkoF-like"/>
</dbReference>
<accession>A0AA37VWN7</accession>
<sequence length="92" mass="10726">MILTVEISFYPFNQDYIPPIKWFIERLASYPEIERRTTATCTQIQGESQQIMTLLHDEMTAAFEKYGKAVMVCKFIPGPLNLNYQDETEQEA</sequence>
<proteinExistence type="predicted"/>
<evidence type="ECO:0008006" key="3">
    <source>
        <dbReference type="Google" id="ProtNLM"/>
    </source>
</evidence>
<reference evidence="1" key="1">
    <citation type="journal article" date="2014" name="Int. J. Syst. Evol. Microbiol.">
        <title>Complete genome sequence of Corynebacterium casei LMG S-19264T (=DSM 44701T), isolated from a smear-ripened cheese.</title>
        <authorList>
            <consortium name="US DOE Joint Genome Institute (JGI-PGF)"/>
            <person name="Walter F."/>
            <person name="Albersmeier A."/>
            <person name="Kalinowski J."/>
            <person name="Ruckert C."/>
        </authorList>
    </citation>
    <scope>NUCLEOTIDE SEQUENCE</scope>
    <source>
        <strain evidence="1">NBRC 101628</strain>
    </source>
</reference>
<name>A0AA37VWN7_9GAMM</name>